<name>A0ABC8UUK3_9AQUA</name>
<accession>A0ABC8UUK3</accession>
<dbReference type="EMBL" id="CAUOFW020009057">
    <property type="protein sequence ID" value="CAK9184725.1"/>
    <property type="molecule type" value="Genomic_DNA"/>
</dbReference>
<dbReference type="Proteomes" id="UP001642360">
    <property type="component" value="Unassembled WGS sequence"/>
</dbReference>
<feature type="region of interest" description="Disordered" evidence="1">
    <location>
        <begin position="1"/>
        <end position="65"/>
    </location>
</feature>
<dbReference type="AlphaFoldDB" id="A0ABC8UUK3"/>
<gene>
    <name evidence="2" type="ORF">ILEXP_LOCUS55074</name>
</gene>
<proteinExistence type="predicted"/>
<comment type="caution">
    <text evidence="2">The sequence shown here is derived from an EMBL/GenBank/DDBJ whole genome shotgun (WGS) entry which is preliminary data.</text>
</comment>
<protein>
    <submittedName>
        <fullName evidence="2">Uncharacterized protein</fullName>
    </submittedName>
</protein>
<organism evidence="2 3">
    <name type="scientific">Ilex paraguariensis</name>
    <name type="common">yerba mate</name>
    <dbReference type="NCBI Taxonomy" id="185542"/>
    <lineage>
        <taxon>Eukaryota</taxon>
        <taxon>Viridiplantae</taxon>
        <taxon>Streptophyta</taxon>
        <taxon>Embryophyta</taxon>
        <taxon>Tracheophyta</taxon>
        <taxon>Spermatophyta</taxon>
        <taxon>Magnoliopsida</taxon>
        <taxon>eudicotyledons</taxon>
        <taxon>Gunneridae</taxon>
        <taxon>Pentapetalae</taxon>
        <taxon>asterids</taxon>
        <taxon>campanulids</taxon>
        <taxon>Aquifoliales</taxon>
        <taxon>Aquifoliaceae</taxon>
        <taxon>Ilex</taxon>
    </lineage>
</organism>
<evidence type="ECO:0000313" key="3">
    <source>
        <dbReference type="Proteomes" id="UP001642360"/>
    </source>
</evidence>
<keyword evidence="3" id="KW-1185">Reference proteome</keyword>
<sequence>MMIHETRSRAHSSGDEEKIMTKKQKAEGKEHESEHSPKKAKNGNGNSSGKSRDKIAAEFERLCVE</sequence>
<feature type="compositionally biased region" description="Basic and acidic residues" evidence="1">
    <location>
        <begin position="50"/>
        <end position="65"/>
    </location>
</feature>
<reference evidence="2 3" key="1">
    <citation type="submission" date="2024-02" db="EMBL/GenBank/DDBJ databases">
        <authorList>
            <person name="Vignale AGUSTIN F."/>
            <person name="Sosa J E."/>
            <person name="Modenutti C."/>
        </authorList>
    </citation>
    <scope>NUCLEOTIDE SEQUENCE [LARGE SCALE GENOMIC DNA]</scope>
</reference>
<feature type="compositionally biased region" description="Basic and acidic residues" evidence="1">
    <location>
        <begin position="1"/>
        <end position="37"/>
    </location>
</feature>
<evidence type="ECO:0000313" key="2">
    <source>
        <dbReference type="EMBL" id="CAK9184725.1"/>
    </source>
</evidence>
<evidence type="ECO:0000256" key="1">
    <source>
        <dbReference type="SAM" id="MobiDB-lite"/>
    </source>
</evidence>